<evidence type="ECO:0000313" key="1">
    <source>
        <dbReference type="EMBL" id="KAI5663057.1"/>
    </source>
</evidence>
<comment type="caution">
    <text evidence="1">The sequence shown here is derived from an EMBL/GenBank/DDBJ whole genome shotgun (WGS) entry which is preliminary data.</text>
</comment>
<organism evidence="1 2">
    <name type="scientific">Catharanthus roseus</name>
    <name type="common">Madagascar periwinkle</name>
    <name type="synonym">Vinca rosea</name>
    <dbReference type="NCBI Taxonomy" id="4058"/>
    <lineage>
        <taxon>Eukaryota</taxon>
        <taxon>Viridiplantae</taxon>
        <taxon>Streptophyta</taxon>
        <taxon>Embryophyta</taxon>
        <taxon>Tracheophyta</taxon>
        <taxon>Spermatophyta</taxon>
        <taxon>Magnoliopsida</taxon>
        <taxon>eudicotyledons</taxon>
        <taxon>Gunneridae</taxon>
        <taxon>Pentapetalae</taxon>
        <taxon>asterids</taxon>
        <taxon>lamiids</taxon>
        <taxon>Gentianales</taxon>
        <taxon>Apocynaceae</taxon>
        <taxon>Rauvolfioideae</taxon>
        <taxon>Vinceae</taxon>
        <taxon>Catharanthinae</taxon>
        <taxon>Catharanthus</taxon>
    </lineage>
</organism>
<name>A0ACC0APY7_CATRO</name>
<sequence>MEDKFHHVQRIQQALEGLMQQLSCISKIVGDLKREEEAILEQSSRRNHGGLSMHNNQWIYGNFSLYARSYKQNSYDVYEGNRLGTRNGYNDKSYKKVLRNKVTNGGNYVNMDGRFHKRTRDVERYYDSHEHYEHSYGSKNMYNEHNDSYNYGGCNSTRSSQTLGTTSIPLSYNNLKLSFCVELFVLMIIKYGSKMWNHYSIPMT</sequence>
<dbReference type="EMBL" id="CM044705">
    <property type="protein sequence ID" value="KAI5663057.1"/>
    <property type="molecule type" value="Genomic_DNA"/>
</dbReference>
<gene>
    <name evidence="1" type="ORF">M9H77_22380</name>
</gene>
<dbReference type="Proteomes" id="UP001060085">
    <property type="component" value="Linkage Group LG05"/>
</dbReference>
<keyword evidence="2" id="KW-1185">Reference proteome</keyword>
<reference evidence="2" key="1">
    <citation type="journal article" date="2023" name="Nat. Plants">
        <title>Single-cell RNA sequencing provides a high-resolution roadmap for understanding the multicellular compartmentation of specialized metabolism.</title>
        <authorList>
            <person name="Sun S."/>
            <person name="Shen X."/>
            <person name="Li Y."/>
            <person name="Li Y."/>
            <person name="Wang S."/>
            <person name="Li R."/>
            <person name="Zhang H."/>
            <person name="Shen G."/>
            <person name="Guo B."/>
            <person name="Wei J."/>
            <person name="Xu J."/>
            <person name="St-Pierre B."/>
            <person name="Chen S."/>
            <person name="Sun C."/>
        </authorList>
    </citation>
    <scope>NUCLEOTIDE SEQUENCE [LARGE SCALE GENOMIC DNA]</scope>
</reference>
<accession>A0ACC0APY7</accession>
<evidence type="ECO:0000313" key="2">
    <source>
        <dbReference type="Proteomes" id="UP001060085"/>
    </source>
</evidence>
<proteinExistence type="predicted"/>
<protein>
    <submittedName>
        <fullName evidence="1">Uncharacterized protein</fullName>
    </submittedName>
</protein>